<evidence type="ECO:0000256" key="2">
    <source>
        <dbReference type="ARBA" id="ARBA00004687"/>
    </source>
</evidence>
<keyword evidence="5 12" id="KW-0337">GPI-anchor biosynthesis</keyword>
<dbReference type="PANTHER" id="PTHR23072">
    <property type="entry name" value="PHOSPHATIDYLINOSITOL GLYCAN-RELATED"/>
    <property type="match status" value="1"/>
</dbReference>
<gene>
    <name evidence="15" type="ORF">W97_05125</name>
</gene>
<evidence type="ECO:0000256" key="8">
    <source>
        <dbReference type="ARBA" id="ARBA00022824"/>
    </source>
</evidence>
<evidence type="ECO:0000313" key="16">
    <source>
        <dbReference type="Proteomes" id="UP000016924"/>
    </source>
</evidence>
<dbReference type="GO" id="GO:0005789">
    <property type="term" value="C:endoplasmic reticulum membrane"/>
    <property type="evidence" value="ECO:0007669"/>
    <property type="project" value="UniProtKB-SubCell"/>
</dbReference>
<dbReference type="AlphaFoldDB" id="R7YVL0"/>
<dbReference type="GO" id="GO:0006506">
    <property type="term" value="P:GPI anchor biosynthetic process"/>
    <property type="evidence" value="ECO:0007669"/>
    <property type="project" value="UniProtKB-UniPathway"/>
</dbReference>
<protein>
    <recommendedName>
        <fullName evidence="4 12">GPI ethanolamine phosphate transferase 2</fullName>
    </recommendedName>
</protein>
<dbReference type="RefSeq" id="XP_007781200.1">
    <property type="nucleotide sequence ID" value="XM_007783010.1"/>
</dbReference>
<feature type="compositionally biased region" description="Polar residues" evidence="13">
    <location>
        <begin position="735"/>
        <end position="751"/>
    </location>
</feature>
<dbReference type="PANTHER" id="PTHR23072:SF0">
    <property type="entry name" value="GPI ETHANOLAMINE PHOSPHATE TRANSFERASE 2"/>
    <property type="match status" value="1"/>
</dbReference>
<dbReference type="EMBL" id="JH767577">
    <property type="protein sequence ID" value="EON65883.1"/>
    <property type="molecule type" value="Genomic_DNA"/>
</dbReference>
<keyword evidence="6 12" id="KW-0808">Transferase</keyword>
<dbReference type="OMA" id="SWNQTGQ"/>
<comment type="similarity">
    <text evidence="3 12">Belongs to the PIGG/PIGN/PIGO family. PIGG subfamily.</text>
</comment>
<dbReference type="OrthoDB" id="272139at2759"/>
<feature type="transmembrane region" description="Helical" evidence="12">
    <location>
        <begin position="759"/>
        <end position="786"/>
    </location>
</feature>
<keyword evidence="16" id="KW-1185">Reference proteome</keyword>
<keyword evidence="11" id="KW-0325">Glycoprotein</keyword>
<evidence type="ECO:0000256" key="1">
    <source>
        <dbReference type="ARBA" id="ARBA00004477"/>
    </source>
</evidence>
<dbReference type="Gene3D" id="3.40.720.10">
    <property type="entry name" value="Alkaline Phosphatase, subunit A"/>
    <property type="match status" value="1"/>
</dbReference>
<keyword evidence="7 12" id="KW-0812">Transmembrane</keyword>
<feature type="transmembrane region" description="Helical" evidence="12">
    <location>
        <begin position="620"/>
        <end position="637"/>
    </location>
</feature>
<evidence type="ECO:0000313" key="15">
    <source>
        <dbReference type="EMBL" id="EON65883.1"/>
    </source>
</evidence>
<evidence type="ECO:0000256" key="5">
    <source>
        <dbReference type="ARBA" id="ARBA00022502"/>
    </source>
</evidence>
<dbReference type="SUPFAM" id="SSF53649">
    <property type="entry name" value="Alkaline phosphatase-like"/>
    <property type="match status" value="1"/>
</dbReference>
<feature type="transmembrane region" description="Helical" evidence="12">
    <location>
        <begin position="396"/>
        <end position="412"/>
    </location>
</feature>
<evidence type="ECO:0000259" key="14">
    <source>
        <dbReference type="Pfam" id="PF19316"/>
    </source>
</evidence>
<keyword evidence="10 12" id="KW-0472">Membrane</keyword>
<dbReference type="CDD" id="cd16024">
    <property type="entry name" value="GPI_EPT_2"/>
    <property type="match status" value="1"/>
</dbReference>
<feature type="transmembrane region" description="Helical" evidence="12">
    <location>
        <begin position="649"/>
        <end position="668"/>
    </location>
</feature>
<feature type="transmembrane region" description="Helical" evidence="12">
    <location>
        <begin position="798"/>
        <end position="823"/>
    </location>
</feature>
<feature type="transmembrane region" description="Helical" evidence="12">
    <location>
        <begin position="498"/>
        <end position="518"/>
    </location>
</feature>
<keyword evidence="9 12" id="KW-1133">Transmembrane helix</keyword>
<evidence type="ECO:0000256" key="4">
    <source>
        <dbReference type="ARBA" id="ARBA00020830"/>
    </source>
</evidence>
<feature type="transmembrane region" description="Helical" evidence="12">
    <location>
        <begin position="538"/>
        <end position="563"/>
    </location>
</feature>
<feature type="transmembrane region" description="Helical" evidence="12">
    <location>
        <begin position="370"/>
        <end position="390"/>
    </location>
</feature>
<comment type="pathway">
    <text evidence="2 12">Glycolipid biosynthesis; glycosylphosphatidylinositol-anchor biosynthesis.</text>
</comment>
<dbReference type="UniPathway" id="UPA00196"/>
<dbReference type="GeneID" id="19902436"/>
<feature type="transmembrane region" description="Helical" evidence="12">
    <location>
        <begin position="424"/>
        <end position="441"/>
    </location>
</feature>
<dbReference type="InterPro" id="IPR039527">
    <property type="entry name" value="PIGG/GPI7"/>
</dbReference>
<keyword evidence="8 12" id="KW-0256">Endoplasmic reticulum</keyword>
<dbReference type="InterPro" id="IPR037674">
    <property type="entry name" value="PIG-G_N"/>
</dbReference>
<dbReference type="InterPro" id="IPR045687">
    <property type="entry name" value="PIGG/GPI7_C"/>
</dbReference>
<sequence length="826" mass="91467">MPRVKAITTGSIPSFLDVILNFAESDTTSTLAYQDTWLAQMKVKEGGSLIFYGDDTWLKLFPETFVRADGTSSFFVSDFTEVDNNVTRHIPRELHASDWNAMIIHYLGLDHIGHKAGPLSPNMLPKQTEMDGIVKQIYEAIEQEPHSQSTLFVLCGDHGMNEGGNHGGSAPGETSPALVFVSPKLREISNGHDCPTEPKRDFEYYTMVEQSDIAPTLAGLLGFPVPLNNLGVFIPKFLDFWPEGKDRIQLLHRNALQMLTIAKATFPDSNFDNHLLEMDCTKPSSSGDELACLWRRATHMLRRADDFRSRPEDILAALLEFCRRTQAVLSQTASNYNLTRLVLGIAAATISLVLAVAASHRDLSQLRSSATLFGLLLALYFIMMFASSYVEEEQHFWYWITPPWICYVILFASRDRASTLTGKGALIALCGLVILICLRIARRWNQTGQKHAGAPDIVNSFLTHHQILLWLTISCTYVLLAIRLGLRLSVPDRRGITLVGRIVTAWLCAAAFVFKLSFTARDAPELVDGLPEDVITGVLQLSLVGLVRTVFWTLLVGVLLLVGQHMSSDKNEKRTNLAHPLHDLVEAFLMTQTRAQNIPLYLLFRTIFWSLVSLRLPPTIITITTLLLSHFSFFGLGNSNAISSIDLSNAYNGVSGYNVIAVGSLLFASNWAGPIWWACAGVCFLLESEGAAAEAEERRGDADGSRKWIREERERLRLAAVVSDRAESAEKDAGQSVTSSSDSATPPVTTPQDEKASGLFIHIATSTIFTALSLVAVMAACTALRTHLFIWTVFSPKYLYSMAWSMAYHLGISVGLFSALWWAGRL</sequence>
<evidence type="ECO:0000256" key="10">
    <source>
        <dbReference type="ARBA" id="ARBA00023136"/>
    </source>
</evidence>
<comment type="function">
    <text evidence="12">Ethanolamine phosphate transferase involved in glycosylphosphatidylinositol-anchor biosynthesis. Transfers ethanolamine phosphate to the GPI second mannose.</text>
</comment>
<dbReference type="InterPro" id="IPR017850">
    <property type="entry name" value="Alkaline_phosphatase_core_sf"/>
</dbReference>
<evidence type="ECO:0000256" key="9">
    <source>
        <dbReference type="ARBA" id="ARBA00022989"/>
    </source>
</evidence>
<feature type="region of interest" description="Disordered" evidence="13">
    <location>
        <begin position="726"/>
        <end position="752"/>
    </location>
</feature>
<evidence type="ECO:0000256" key="7">
    <source>
        <dbReference type="ARBA" id="ARBA00022692"/>
    </source>
</evidence>
<feature type="transmembrane region" description="Helical" evidence="12">
    <location>
        <begin position="338"/>
        <end position="358"/>
    </location>
</feature>
<evidence type="ECO:0000256" key="12">
    <source>
        <dbReference type="RuleBase" id="RU367106"/>
    </source>
</evidence>
<feature type="domain" description="GPI ethanolamine phosphate transferase 2 C-terminal" evidence="14">
    <location>
        <begin position="333"/>
        <end position="825"/>
    </location>
</feature>
<evidence type="ECO:0000256" key="6">
    <source>
        <dbReference type="ARBA" id="ARBA00022679"/>
    </source>
</evidence>
<name>R7YVL0_CONA1</name>
<dbReference type="STRING" id="1168221.R7YVL0"/>
<dbReference type="Pfam" id="PF01663">
    <property type="entry name" value="Phosphodiest"/>
    <property type="match status" value="1"/>
</dbReference>
<dbReference type="eggNOG" id="KOG2125">
    <property type="taxonomic scope" value="Eukaryota"/>
</dbReference>
<evidence type="ECO:0000256" key="3">
    <source>
        <dbReference type="ARBA" id="ARBA00005315"/>
    </source>
</evidence>
<evidence type="ECO:0000256" key="13">
    <source>
        <dbReference type="SAM" id="MobiDB-lite"/>
    </source>
</evidence>
<proteinExistence type="inferred from homology"/>
<accession>R7YVL0</accession>
<dbReference type="GO" id="GO:0051267">
    <property type="term" value="F:CP2 mannose-ethanolamine phosphotransferase activity"/>
    <property type="evidence" value="ECO:0007669"/>
    <property type="project" value="TreeGrafter"/>
</dbReference>
<reference evidence="16" key="1">
    <citation type="submission" date="2012-06" db="EMBL/GenBank/DDBJ databases">
        <title>The genome sequence of Coniosporium apollinis CBS 100218.</title>
        <authorList>
            <consortium name="The Broad Institute Genome Sequencing Platform"/>
            <person name="Cuomo C."/>
            <person name="Gorbushina A."/>
            <person name="Noack S."/>
            <person name="Walker B."/>
            <person name="Young S.K."/>
            <person name="Zeng Q."/>
            <person name="Gargeya S."/>
            <person name="Fitzgerald M."/>
            <person name="Haas B."/>
            <person name="Abouelleil A."/>
            <person name="Alvarado L."/>
            <person name="Arachchi H.M."/>
            <person name="Berlin A.M."/>
            <person name="Chapman S.B."/>
            <person name="Goldberg J."/>
            <person name="Griggs A."/>
            <person name="Gujja S."/>
            <person name="Hansen M."/>
            <person name="Howarth C."/>
            <person name="Imamovic A."/>
            <person name="Larimer J."/>
            <person name="McCowan C."/>
            <person name="Montmayeur A."/>
            <person name="Murphy C."/>
            <person name="Neiman D."/>
            <person name="Pearson M."/>
            <person name="Priest M."/>
            <person name="Roberts A."/>
            <person name="Saif S."/>
            <person name="Shea T."/>
            <person name="Sisk P."/>
            <person name="Sykes S."/>
            <person name="Wortman J."/>
            <person name="Nusbaum C."/>
            <person name="Birren B."/>
        </authorList>
    </citation>
    <scope>NUCLEOTIDE SEQUENCE [LARGE SCALE GENOMIC DNA]</scope>
    <source>
        <strain evidence="16">CBS 100218</strain>
    </source>
</reference>
<dbReference type="InterPro" id="IPR002591">
    <property type="entry name" value="Phosphodiest/P_Trfase"/>
</dbReference>
<comment type="subcellular location">
    <subcellularLocation>
        <location evidence="1 12">Endoplasmic reticulum membrane</location>
        <topology evidence="1 12">Multi-pass membrane protein</topology>
    </subcellularLocation>
</comment>
<dbReference type="Proteomes" id="UP000016924">
    <property type="component" value="Unassembled WGS sequence"/>
</dbReference>
<dbReference type="HOGENOM" id="CLU_004770_0_0_1"/>
<dbReference type="Pfam" id="PF19316">
    <property type="entry name" value="PIGO_PIGG"/>
    <property type="match status" value="1"/>
</dbReference>
<evidence type="ECO:0000256" key="11">
    <source>
        <dbReference type="ARBA" id="ARBA00023180"/>
    </source>
</evidence>
<organism evidence="15 16">
    <name type="scientific">Coniosporium apollinis (strain CBS 100218)</name>
    <name type="common">Rock-inhabiting black yeast</name>
    <dbReference type="NCBI Taxonomy" id="1168221"/>
    <lineage>
        <taxon>Eukaryota</taxon>
        <taxon>Fungi</taxon>
        <taxon>Dikarya</taxon>
        <taxon>Ascomycota</taxon>
        <taxon>Pezizomycotina</taxon>
        <taxon>Dothideomycetes</taxon>
        <taxon>Dothideomycetes incertae sedis</taxon>
        <taxon>Coniosporium</taxon>
    </lineage>
</organism>
<feature type="transmembrane region" description="Helical" evidence="12">
    <location>
        <begin position="467"/>
        <end position="486"/>
    </location>
</feature>